<organism evidence="2 3">
    <name type="scientific">Marinigracilibium pacificum</name>
    <dbReference type="NCBI Taxonomy" id="2729599"/>
    <lineage>
        <taxon>Bacteria</taxon>
        <taxon>Pseudomonadati</taxon>
        <taxon>Bacteroidota</taxon>
        <taxon>Cytophagia</taxon>
        <taxon>Cytophagales</taxon>
        <taxon>Flammeovirgaceae</taxon>
        <taxon>Marinigracilibium</taxon>
    </lineage>
</organism>
<comment type="caution">
    <text evidence="2">The sequence shown here is derived from an EMBL/GenBank/DDBJ whole genome shotgun (WGS) entry which is preliminary data.</text>
</comment>
<evidence type="ECO:0000313" key="2">
    <source>
        <dbReference type="EMBL" id="NMM50786.1"/>
    </source>
</evidence>
<dbReference type="EMBL" id="JABBNU010000016">
    <property type="protein sequence ID" value="NMM50786.1"/>
    <property type="molecule type" value="Genomic_DNA"/>
</dbReference>
<name>A0A848J4Z2_9BACT</name>
<keyword evidence="3" id="KW-1185">Reference proteome</keyword>
<dbReference type="PANTHER" id="PTHR28583">
    <property type="entry name" value="ACID AMIDASE"/>
    <property type="match status" value="1"/>
</dbReference>
<feature type="domain" description="Peptidase C45 hydrolase" evidence="1">
    <location>
        <begin position="109"/>
        <end position="294"/>
    </location>
</feature>
<dbReference type="AlphaFoldDB" id="A0A848J4Z2"/>
<accession>A0A848J4Z2</accession>
<gene>
    <name evidence="2" type="ORF">HH304_20420</name>
</gene>
<dbReference type="GO" id="GO:0016810">
    <property type="term" value="F:hydrolase activity, acting on carbon-nitrogen (but not peptide) bonds"/>
    <property type="evidence" value="ECO:0007669"/>
    <property type="project" value="TreeGrafter"/>
</dbReference>
<dbReference type="Gene3D" id="3.60.60.10">
    <property type="entry name" value="Penicillin V Acylase, Chain A"/>
    <property type="match status" value="1"/>
</dbReference>
<dbReference type="InterPro" id="IPR047794">
    <property type="entry name" value="C45_proenzyme-like"/>
</dbReference>
<dbReference type="PANTHER" id="PTHR28583:SF4">
    <property type="entry name" value="N-ACYLETHANOLAMINE-HYDROLYZING ACID AMIDASE"/>
    <property type="match status" value="1"/>
</dbReference>
<protein>
    <recommendedName>
        <fullName evidence="1">Peptidase C45 hydrolase domain-containing protein</fullName>
    </recommendedName>
</protein>
<proteinExistence type="predicted"/>
<sequence>MEMKNEEHIVDLDLPAVKRWEFLSDYKKEINELLQCYLNDFDDADFIFESIEDYKHDIISKEYLEEIEFIASISNFSPDQVLIANLYYDVLKFYFGCTAFAVYNNESVLHSRNLDWHTENNLLSQYSKVFDFQRNGKTVFKTIGWTGFIGALSGIKPDRFSLTLNAVLSNDSPDIAFPVSFLLREILDSSNSFDEAKQKLEQTIIASDCLILLSGINPDEMVVIERTPKRFATRETQNGFIAVTNDYKLLENNLTGESILQSTSCGRYERISEILMDKIPNNFEECFKILKDEKIMMGITVQQMVFNNKTGEIGLVRTGDN</sequence>
<dbReference type="Pfam" id="PF03417">
    <property type="entry name" value="AAT"/>
    <property type="match status" value="1"/>
</dbReference>
<dbReference type="RefSeq" id="WP_169685152.1">
    <property type="nucleotide sequence ID" value="NZ_JABBNU010000016.1"/>
</dbReference>
<reference evidence="2 3" key="1">
    <citation type="submission" date="2020-04" db="EMBL/GenBank/DDBJ databases">
        <title>Flammeovirgaceae bacterium KN852 isolated from deep sea.</title>
        <authorList>
            <person name="Zhang D.-C."/>
        </authorList>
    </citation>
    <scope>NUCLEOTIDE SEQUENCE [LARGE SCALE GENOMIC DNA]</scope>
    <source>
        <strain evidence="2 3">KN852</strain>
    </source>
</reference>
<dbReference type="NCBIfam" id="NF040521">
    <property type="entry name" value="C45_proenzyme"/>
    <property type="match status" value="1"/>
</dbReference>
<dbReference type="InterPro" id="IPR005079">
    <property type="entry name" value="Peptidase_C45_hydrolase"/>
</dbReference>
<dbReference type="Proteomes" id="UP000559010">
    <property type="component" value="Unassembled WGS sequence"/>
</dbReference>
<evidence type="ECO:0000313" key="3">
    <source>
        <dbReference type="Proteomes" id="UP000559010"/>
    </source>
</evidence>
<evidence type="ECO:0000259" key="1">
    <source>
        <dbReference type="Pfam" id="PF03417"/>
    </source>
</evidence>